<proteinExistence type="predicted"/>
<dbReference type="EMBL" id="NEVH01024535">
    <property type="protein sequence ID" value="PNF16880.1"/>
    <property type="molecule type" value="Genomic_DNA"/>
</dbReference>
<evidence type="ECO:0000313" key="1">
    <source>
        <dbReference type="EMBL" id="PNF16880.1"/>
    </source>
</evidence>
<feature type="non-terminal residue" evidence="1">
    <location>
        <position position="1"/>
    </location>
</feature>
<dbReference type="InParanoid" id="A0A2J7PKM6"/>
<protein>
    <submittedName>
        <fullName evidence="1">Uncharacterized protein</fullName>
    </submittedName>
</protein>
<keyword evidence="2" id="KW-1185">Reference proteome</keyword>
<accession>A0A2J7PKM6</accession>
<comment type="caution">
    <text evidence="1">The sequence shown here is derived from an EMBL/GenBank/DDBJ whole genome shotgun (WGS) entry which is preliminary data.</text>
</comment>
<name>A0A2J7PKM6_9NEOP</name>
<evidence type="ECO:0000313" key="2">
    <source>
        <dbReference type="Proteomes" id="UP000235965"/>
    </source>
</evidence>
<sequence length="57" mass="6489">GRTPWTGDQPIERSLPIQRTTHTDINALSGIRTYHPRVTASEDSSCLRPRGHCDQRF</sequence>
<dbReference type="Proteomes" id="UP000235965">
    <property type="component" value="Unassembled WGS sequence"/>
</dbReference>
<gene>
    <name evidence="1" type="ORF">B7P43_G04728</name>
</gene>
<organism evidence="1 2">
    <name type="scientific">Cryptotermes secundus</name>
    <dbReference type="NCBI Taxonomy" id="105785"/>
    <lineage>
        <taxon>Eukaryota</taxon>
        <taxon>Metazoa</taxon>
        <taxon>Ecdysozoa</taxon>
        <taxon>Arthropoda</taxon>
        <taxon>Hexapoda</taxon>
        <taxon>Insecta</taxon>
        <taxon>Pterygota</taxon>
        <taxon>Neoptera</taxon>
        <taxon>Polyneoptera</taxon>
        <taxon>Dictyoptera</taxon>
        <taxon>Blattodea</taxon>
        <taxon>Blattoidea</taxon>
        <taxon>Termitoidae</taxon>
        <taxon>Kalotermitidae</taxon>
        <taxon>Cryptotermitinae</taxon>
        <taxon>Cryptotermes</taxon>
    </lineage>
</organism>
<reference evidence="1 2" key="1">
    <citation type="submission" date="2017-12" db="EMBL/GenBank/DDBJ databases">
        <title>Hemimetabolous genomes reveal molecular basis of termite eusociality.</title>
        <authorList>
            <person name="Harrison M.C."/>
            <person name="Jongepier E."/>
            <person name="Robertson H.M."/>
            <person name="Arning N."/>
            <person name="Bitard-Feildel T."/>
            <person name="Chao H."/>
            <person name="Childers C.P."/>
            <person name="Dinh H."/>
            <person name="Doddapaneni H."/>
            <person name="Dugan S."/>
            <person name="Gowin J."/>
            <person name="Greiner C."/>
            <person name="Han Y."/>
            <person name="Hu H."/>
            <person name="Hughes D.S.T."/>
            <person name="Huylmans A.-K."/>
            <person name="Kemena C."/>
            <person name="Kremer L.P.M."/>
            <person name="Lee S.L."/>
            <person name="Lopez-Ezquerra A."/>
            <person name="Mallet L."/>
            <person name="Monroy-Kuhn J.M."/>
            <person name="Moser A."/>
            <person name="Murali S.C."/>
            <person name="Muzny D.M."/>
            <person name="Otani S."/>
            <person name="Piulachs M.-D."/>
            <person name="Poelchau M."/>
            <person name="Qu J."/>
            <person name="Schaub F."/>
            <person name="Wada-Katsumata A."/>
            <person name="Worley K.C."/>
            <person name="Xie Q."/>
            <person name="Ylla G."/>
            <person name="Poulsen M."/>
            <person name="Gibbs R.A."/>
            <person name="Schal C."/>
            <person name="Richards S."/>
            <person name="Belles X."/>
            <person name="Korb J."/>
            <person name="Bornberg-Bauer E."/>
        </authorList>
    </citation>
    <scope>NUCLEOTIDE SEQUENCE [LARGE SCALE GENOMIC DNA]</scope>
    <source>
        <tissue evidence="1">Whole body</tissue>
    </source>
</reference>
<dbReference type="AlphaFoldDB" id="A0A2J7PKM6"/>